<dbReference type="InterPro" id="IPR011146">
    <property type="entry name" value="HIT-like"/>
</dbReference>
<dbReference type="EMBL" id="ACFG01000032">
    <property type="protein sequence ID" value="EEH63594.1"/>
    <property type="molecule type" value="Genomic_DNA"/>
</dbReference>
<dbReference type="Pfam" id="PF01230">
    <property type="entry name" value="HIT"/>
    <property type="match status" value="1"/>
</dbReference>
<gene>
    <name evidence="5" type="ORF">HMPREF0044_1195</name>
</gene>
<evidence type="ECO:0000256" key="1">
    <source>
        <dbReference type="PIRSR" id="PIRSR601310-1"/>
    </source>
</evidence>
<dbReference type="PRINTS" id="PR00332">
    <property type="entry name" value="HISTRIAD"/>
</dbReference>
<dbReference type="Proteomes" id="UP000010301">
    <property type="component" value="Unassembled WGS sequence"/>
</dbReference>
<dbReference type="eggNOG" id="COG0537">
    <property type="taxonomic scope" value="Bacteria"/>
</dbReference>
<dbReference type="SUPFAM" id="SSF54197">
    <property type="entry name" value="HIT-like"/>
    <property type="match status" value="1"/>
</dbReference>
<evidence type="ECO:0000313" key="6">
    <source>
        <dbReference type="Proteomes" id="UP000010301"/>
    </source>
</evidence>
<feature type="short sequence motif" description="Histidine triad motif" evidence="2 3">
    <location>
        <begin position="91"/>
        <end position="95"/>
    </location>
</feature>
<reference evidence="5 6" key="1">
    <citation type="submission" date="2009-01" db="EMBL/GenBank/DDBJ databases">
        <authorList>
            <person name="Qin X."/>
            <person name="Bachman B."/>
            <person name="Battles P."/>
            <person name="Bell A."/>
            <person name="Bess C."/>
            <person name="Bickham C."/>
            <person name="Chaboub L."/>
            <person name="Chen D."/>
            <person name="Coyle M."/>
            <person name="Deiros D.R."/>
            <person name="Dinh H."/>
            <person name="Forbes L."/>
            <person name="Fowler G."/>
            <person name="Francisco L."/>
            <person name="Fu Q."/>
            <person name="Gubbala S."/>
            <person name="Hale W."/>
            <person name="Han Y."/>
            <person name="Hemphill L."/>
            <person name="Highlander S.K."/>
            <person name="Hirani K."/>
            <person name="Hogues M."/>
            <person name="Jackson L."/>
            <person name="Jakkamsetti A."/>
            <person name="Javaid M."/>
            <person name="Jiang H."/>
            <person name="Korchina V."/>
            <person name="Kovar C."/>
            <person name="Lara F."/>
            <person name="Lee S."/>
            <person name="Mata R."/>
            <person name="Mathew T."/>
            <person name="Moen C."/>
            <person name="Morales K."/>
            <person name="Munidasa M."/>
            <person name="Nazareth L."/>
            <person name="Ngo R."/>
            <person name="Nguyen L."/>
            <person name="Okwuonu G."/>
            <person name="Ongeri F."/>
            <person name="Patil S."/>
            <person name="Petrosino J."/>
            <person name="Pham C."/>
            <person name="Pham P."/>
            <person name="Pu L.-L."/>
            <person name="Puazo M."/>
            <person name="Raj R."/>
            <person name="Reid J."/>
            <person name="Rouhana J."/>
            <person name="Saada N."/>
            <person name="Shang Y."/>
            <person name="Simmons D."/>
            <person name="Thornton R."/>
            <person name="Warren J."/>
            <person name="Weissenberger G."/>
            <person name="Zhang J."/>
            <person name="Zhang L."/>
            <person name="Zhou C."/>
            <person name="Zhu D."/>
            <person name="Muzny D."/>
            <person name="Worley K."/>
            <person name="Gibbs R."/>
        </authorList>
    </citation>
    <scope>NUCLEOTIDE SEQUENCE [LARGE SCALE GENOMIC DNA]</scope>
    <source>
        <strain evidence="5 6">DSM 15436</strain>
    </source>
</reference>
<protein>
    <submittedName>
        <fullName evidence="5">Histidine triad domain protein</fullName>
    </submittedName>
</protein>
<sequence length="148" mass="16157">MATLFEKIIAGELPGKFVYADDVCVVFATIAPVRPGHVLVVPREAYNAWTDMPEELAAHIMKVGHRIGKAQLSVYECERIGLEIAGFEVPHAHLHVIPLRDENDLVLAEATQVSERVLESTISALRSALEEQGHEANVPLTIDSPALA</sequence>
<dbReference type="InterPro" id="IPR001310">
    <property type="entry name" value="Histidine_triad_HIT"/>
</dbReference>
<proteinExistence type="predicted"/>
<feature type="active site" description="Tele-AMP-histidine intermediate" evidence="1">
    <location>
        <position position="93"/>
    </location>
</feature>
<keyword evidence="6" id="KW-1185">Reference proteome</keyword>
<name>C0W1A5_9ACTO</name>
<feature type="domain" description="HIT" evidence="4">
    <location>
        <begin position="4"/>
        <end position="107"/>
    </location>
</feature>
<evidence type="ECO:0000259" key="4">
    <source>
        <dbReference type="PROSITE" id="PS51084"/>
    </source>
</evidence>
<dbReference type="GO" id="GO:0009117">
    <property type="term" value="P:nucleotide metabolic process"/>
    <property type="evidence" value="ECO:0007669"/>
    <property type="project" value="TreeGrafter"/>
</dbReference>
<dbReference type="Gene3D" id="3.30.428.10">
    <property type="entry name" value="HIT-like"/>
    <property type="match status" value="1"/>
</dbReference>
<comment type="caution">
    <text evidence="5">The sequence shown here is derived from an EMBL/GenBank/DDBJ whole genome shotgun (WGS) entry which is preliminary data.</text>
</comment>
<dbReference type="PANTHER" id="PTHR46648:SF1">
    <property type="entry name" value="ADENOSINE 5'-MONOPHOSPHORAMIDASE HNT1"/>
    <property type="match status" value="1"/>
</dbReference>
<evidence type="ECO:0000313" key="5">
    <source>
        <dbReference type="EMBL" id="EEH63594.1"/>
    </source>
</evidence>
<evidence type="ECO:0000256" key="2">
    <source>
        <dbReference type="PIRSR" id="PIRSR601310-3"/>
    </source>
</evidence>
<dbReference type="AlphaFoldDB" id="C0W1A5"/>
<dbReference type="PROSITE" id="PS51084">
    <property type="entry name" value="HIT_2"/>
    <property type="match status" value="1"/>
</dbReference>
<dbReference type="GO" id="GO:0003824">
    <property type="term" value="F:catalytic activity"/>
    <property type="evidence" value="ECO:0007669"/>
    <property type="project" value="InterPro"/>
</dbReference>
<organism evidence="5 6">
    <name type="scientific">Gleimia coleocanis DSM 15436</name>
    <dbReference type="NCBI Taxonomy" id="525245"/>
    <lineage>
        <taxon>Bacteria</taxon>
        <taxon>Bacillati</taxon>
        <taxon>Actinomycetota</taxon>
        <taxon>Actinomycetes</taxon>
        <taxon>Actinomycetales</taxon>
        <taxon>Actinomycetaceae</taxon>
        <taxon>Gleimia</taxon>
    </lineage>
</organism>
<accession>C0W1A5</accession>
<dbReference type="STRING" id="525245.HMPREF0044_1195"/>
<dbReference type="PANTHER" id="PTHR46648">
    <property type="entry name" value="HIT FAMILY PROTEIN 1"/>
    <property type="match status" value="1"/>
</dbReference>
<dbReference type="HOGENOM" id="CLU_056776_3_1_11"/>
<dbReference type="InterPro" id="IPR036265">
    <property type="entry name" value="HIT-like_sf"/>
</dbReference>
<dbReference type="RefSeq" id="WP_006546365.1">
    <property type="nucleotide sequence ID" value="NZ_DS999541.1"/>
</dbReference>
<evidence type="ECO:0000256" key="3">
    <source>
        <dbReference type="PROSITE-ProRule" id="PRU00464"/>
    </source>
</evidence>
<dbReference type="OrthoDB" id="9784774at2"/>